<dbReference type="InterPro" id="IPR050777">
    <property type="entry name" value="SET2_Histone-Lys_MeTrsfase"/>
</dbReference>
<evidence type="ECO:0000256" key="4">
    <source>
        <dbReference type="ARBA" id="ARBA00022603"/>
    </source>
</evidence>
<proteinExistence type="predicted"/>
<dbReference type="PROSITE" id="PS50868">
    <property type="entry name" value="POST_SET"/>
    <property type="match status" value="1"/>
</dbReference>
<reference evidence="10" key="1">
    <citation type="submission" date="2013-11" db="EMBL/GenBank/DDBJ databases">
        <title>The Genome Sequence of Phytophthora parasitica CHvinca01.</title>
        <authorList>
            <consortium name="The Broad Institute Genomics Platform"/>
            <person name="Russ C."/>
            <person name="Tyler B."/>
            <person name="Panabieres F."/>
            <person name="Shan W."/>
            <person name="Tripathy S."/>
            <person name="Grunwald N."/>
            <person name="Machado M."/>
            <person name="Johnson C.S."/>
            <person name="Arredondo F."/>
            <person name="Hong C."/>
            <person name="Coffey M."/>
            <person name="Young S.K."/>
            <person name="Zeng Q."/>
            <person name="Gargeya S."/>
            <person name="Fitzgerald M."/>
            <person name="Abouelleil A."/>
            <person name="Alvarado L."/>
            <person name="Chapman S.B."/>
            <person name="Gainer-Dewar J."/>
            <person name="Goldberg J."/>
            <person name="Griggs A."/>
            <person name="Gujja S."/>
            <person name="Hansen M."/>
            <person name="Howarth C."/>
            <person name="Imamovic A."/>
            <person name="Ireland A."/>
            <person name="Larimer J."/>
            <person name="McCowan C."/>
            <person name="Murphy C."/>
            <person name="Pearson M."/>
            <person name="Poon T.W."/>
            <person name="Priest M."/>
            <person name="Roberts A."/>
            <person name="Saif S."/>
            <person name="Shea T."/>
            <person name="Sykes S."/>
            <person name="Wortman J."/>
            <person name="Nusbaum C."/>
            <person name="Birren B."/>
        </authorList>
    </citation>
    <scope>NUCLEOTIDE SEQUENCE [LARGE SCALE GENOMIC DNA]</scope>
    <source>
        <strain evidence="10">CHvinca01</strain>
    </source>
</reference>
<dbReference type="InterPro" id="IPR003616">
    <property type="entry name" value="Post-SET_dom"/>
</dbReference>
<organism evidence="10">
    <name type="scientific">Phytophthora nicotianae</name>
    <name type="common">Potato buckeye rot agent</name>
    <name type="synonym">Phytophthora parasitica</name>
    <dbReference type="NCBI Taxonomy" id="4792"/>
    <lineage>
        <taxon>Eukaryota</taxon>
        <taxon>Sar</taxon>
        <taxon>Stramenopiles</taxon>
        <taxon>Oomycota</taxon>
        <taxon>Peronosporomycetes</taxon>
        <taxon>Peronosporales</taxon>
        <taxon>Peronosporaceae</taxon>
        <taxon>Phytophthora</taxon>
    </lineage>
</organism>
<dbReference type="InterPro" id="IPR046341">
    <property type="entry name" value="SET_dom_sf"/>
</dbReference>
<dbReference type="OrthoDB" id="125049at2759"/>
<feature type="non-terminal residue" evidence="10">
    <location>
        <position position="1"/>
    </location>
</feature>
<evidence type="ECO:0000256" key="5">
    <source>
        <dbReference type="ARBA" id="ARBA00022679"/>
    </source>
</evidence>
<name>W2JZD7_PHYNI</name>
<dbReference type="GO" id="GO:0005634">
    <property type="term" value="C:nucleus"/>
    <property type="evidence" value="ECO:0007669"/>
    <property type="project" value="UniProtKB-SubCell"/>
</dbReference>
<evidence type="ECO:0000259" key="8">
    <source>
        <dbReference type="PROSITE" id="PS50280"/>
    </source>
</evidence>
<dbReference type="PANTHER" id="PTHR22884">
    <property type="entry name" value="SET DOMAIN PROTEINS"/>
    <property type="match status" value="1"/>
</dbReference>
<dbReference type="Pfam" id="PF00856">
    <property type="entry name" value="SET"/>
    <property type="match status" value="1"/>
</dbReference>
<keyword evidence="5" id="KW-0808">Transferase</keyword>
<feature type="domain" description="SET" evidence="8">
    <location>
        <begin position="1"/>
        <end position="71"/>
    </location>
</feature>
<keyword evidence="6" id="KW-0949">S-adenosyl-L-methionine</keyword>
<keyword evidence="7" id="KW-0539">Nucleus</keyword>
<dbReference type="AlphaFoldDB" id="W2JZD7"/>
<gene>
    <name evidence="10" type="ORF">L917_21513</name>
</gene>
<evidence type="ECO:0000256" key="1">
    <source>
        <dbReference type="ARBA" id="ARBA00004123"/>
    </source>
</evidence>
<dbReference type="GO" id="GO:0005694">
    <property type="term" value="C:chromosome"/>
    <property type="evidence" value="ECO:0007669"/>
    <property type="project" value="UniProtKB-SubCell"/>
</dbReference>
<sequence>IYADRGCWYMMQLAPGEVIDATHRVGVLRFMNHSCVPNCKVERWNIAGERQCGIFTVQDVRAGDELTFDYCFDRSNHAAGITCICGSVACRGVIGAQQIKRQPGRLSLNQLSKTTKRLKQTTLDSFLLPHRVTDQLV</sequence>
<dbReference type="SMART" id="SM00317">
    <property type="entry name" value="SET"/>
    <property type="match status" value="1"/>
</dbReference>
<protein>
    <recommendedName>
        <fullName evidence="11">SET domain-containing protein</fullName>
    </recommendedName>
</protein>
<evidence type="ECO:0000256" key="2">
    <source>
        <dbReference type="ARBA" id="ARBA00004286"/>
    </source>
</evidence>
<keyword evidence="3" id="KW-0158">Chromosome</keyword>
<feature type="domain" description="Post-SET" evidence="9">
    <location>
        <begin position="79"/>
        <end position="95"/>
    </location>
</feature>
<dbReference type="PROSITE" id="PS50280">
    <property type="entry name" value="SET"/>
    <property type="match status" value="1"/>
</dbReference>
<keyword evidence="4" id="KW-0489">Methyltransferase</keyword>
<evidence type="ECO:0000256" key="6">
    <source>
        <dbReference type="ARBA" id="ARBA00022691"/>
    </source>
</evidence>
<dbReference type="Gene3D" id="2.170.270.10">
    <property type="entry name" value="SET domain"/>
    <property type="match status" value="1"/>
</dbReference>
<comment type="subcellular location">
    <subcellularLocation>
        <location evidence="2">Chromosome</location>
    </subcellularLocation>
    <subcellularLocation>
        <location evidence="1">Nucleus</location>
    </subcellularLocation>
</comment>
<dbReference type="GO" id="GO:0008168">
    <property type="term" value="F:methyltransferase activity"/>
    <property type="evidence" value="ECO:0007669"/>
    <property type="project" value="UniProtKB-KW"/>
</dbReference>
<evidence type="ECO:0000313" key="10">
    <source>
        <dbReference type="EMBL" id="ETL77545.1"/>
    </source>
</evidence>
<evidence type="ECO:0000256" key="7">
    <source>
        <dbReference type="ARBA" id="ARBA00023242"/>
    </source>
</evidence>
<evidence type="ECO:0000256" key="3">
    <source>
        <dbReference type="ARBA" id="ARBA00022454"/>
    </source>
</evidence>
<dbReference type="EMBL" id="KI683572">
    <property type="protein sequence ID" value="ETL77545.1"/>
    <property type="molecule type" value="Genomic_DNA"/>
</dbReference>
<dbReference type="Proteomes" id="UP000054423">
    <property type="component" value="Unassembled WGS sequence"/>
</dbReference>
<dbReference type="SUPFAM" id="SSF82199">
    <property type="entry name" value="SET domain"/>
    <property type="match status" value="1"/>
</dbReference>
<dbReference type="GO" id="GO:0032259">
    <property type="term" value="P:methylation"/>
    <property type="evidence" value="ECO:0007669"/>
    <property type="project" value="UniProtKB-KW"/>
</dbReference>
<accession>W2JZD7</accession>
<dbReference type="InterPro" id="IPR001214">
    <property type="entry name" value="SET_dom"/>
</dbReference>
<evidence type="ECO:0008006" key="11">
    <source>
        <dbReference type="Google" id="ProtNLM"/>
    </source>
</evidence>
<dbReference type="VEuPathDB" id="FungiDB:PPTG_02732"/>
<evidence type="ECO:0000259" key="9">
    <source>
        <dbReference type="PROSITE" id="PS50868"/>
    </source>
</evidence>